<dbReference type="Gene3D" id="3.10.450.50">
    <property type="match status" value="1"/>
</dbReference>
<dbReference type="EMBL" id="WOWS01000001">
    <property type="protein sequence ID" value="MUU77357.1"/>
    <property type="molecule type" value="Genomic_DNA"/>
</dbReference>
<sequence>MKRLIETFYTALSNSDGETMINCYHDDVVFEDPAFGVLKGERAKYMWLMLCASQNGKDFKAEYSNIITNEKTGSAHWEAFYTFSKTGNKVHNKIDATFEFKDGLIIKHTDVFNLRDWAKQAMGFKGFLFGGMSFFKNKLQLQTNSLLDKFITKKKQPN</sequence>
<reference evidence="2 3" key="1">
    <citation type="submission" date="2019-12" db="EMBL/GenBank/DDBJ databases">
        <authorList>
            <person name="Li J."/>
        </authorList>
    </citation>
    <scope>NUCLEOTIDE SEQUENCE [LARGE SCALE GENOMIC DNA]</scope>
    <source>
        <strain evidence="2 3">HL2-2</strain>
    </source>
</reference>
<comment type="caution">
    <text evidence="2">The sequence shown here is derived from an EMBL/GenBank/DDBJ whole genome shotgun (WGS) entry which is preliminary data.</text>
</comment>
<keyword evidence="3" id="KW-1185">Reference proteome</keyword>
<dbReference type="RefSeq" id="WP_157361901.1">
    <property type="nucleotide sequence ID" value="NZ_WOWS01000001.1"/>
</dbReference>
<accession>A0A6L6U8W3</accession>
<feature type="domain" description="SnoaL-like" evidence="1">
    <location>
        <begin position="5"/>
        <end position="108"/>
    </location>
</feature>
<dbReference type="SUPFAM" id="SSF54427">
    <property type="entry name" value="NTF2-like"/>
    <property type="match status" value="1"/>
</dbReference>
<gene>
    <name evidence="2" type="ORF">GN138_02770</name>
</gene>
<protein>
    <submittedName>
        <fullName evidence="2">Nuclear transport factor 2 family protein</fullName>
    </submittedName>
</protein>
<organism evidence="2 3">
    <name type="scientific">Winogradskyella endarachnes</name>
    <dbReference type="NCBI Taxonomy" id="2681965"/>
    <lineage>
        <taxon>Bacteria</taxon>
        <taxon>Pseudomonadati</taxon>
        <taxon>Bacteroidota</taxon>
        <taxon>Flavobacteriia</taxon>
        <taxon>Flavobacteriales</taxon>
        <taxon>Flavobacteriaceae</taxon>
        <taxon>Winogradskyella</taxon>
    </lineage>
</organism>
<dbReference type="InterPro" id="IPR037401">
    <property type="entry name" value="SnoaL-like"/>
</dbReference>
<name>A0A6L6U8W3_9FLAO</name>
<dbReference type="Pfam" id="PF12680">
    <property type="entry name" value="SnoaL_2"/>
    <property type="match status" value="1"/>
</dbReference>
<proteinExistence type="predicted"/>
<dbReference type="InterPro" id="IPR032710">
    <property type="entry name" value="NTF2-like_dom_sf"/>
</dbReference>
<dbReference type="Proteomes" id="UP000478208">
    <property type="component" value="Unassembled WGS sequence"/>
</dbReference>
<evidence type="ECO:0000313" key="2">
    <source>
        <dbReference type="EMBL" id="MUU77357.1"/>
    </source>
</evidence>
<evidence type="ECO:0000313" key="3">
    <source>
        <dbReference type="Proteomes" id="UP000478208"/>
    </source>
</evidence>
<evidence type="ECO:0000259" key="1">
    <source>
        <dbReference type="Pfam" id="PF12680"/>
    </source>
</evidence>
<dbReference type="AlphaFoldDB" id="A0A6L6U8W3"/>